<evidence type="ECO:0000256" key="9">
    <source>
        <dbReference type="ARBA" id="ARBA00022833"/>
    </source>
</evidence>
<dbReference type="GO" id="GO:0006511">
    <property type="term" value="P:ubiquitin-dependent protein catabolic process"/>
    <property type="evidence" value="ECO:0007669"/>
    <property type="project" value="TreeGrafter"/>
</dbReference>
<comment type="subcellular location">
    <subcellularLocation>
        <location evidence="2">Membrane</location>
        <topology evidence="2">Multi-pass membrane protein</topology>
    </subcellularLocation>
</comment>
<reference evidence="15" key="1">
    <citation type="submission" date="2022-07" db="EMBL/GenBank/DDBJ databases">
        <title>Phylogenomic reconstructions and comparative analyses of Kickxellomycotina fungi.</title>
        <authorList>
            <person name="Reynolds N.K."/>
            <person name="Stajich J.E."/>
            <person name="Barry K."/>
            <person name="Grigoriev I.V."/>
            <person name="Crous P."/>
            <person name="Smith M.E."/>
        </authorList>
    </citation>
    <scope>NUCLEOTIDE SEQUENCE</scope>
    <source>
        <strain evidence="15">NBRC 100468</strain>
    </source>
</reference>
<feature type="region of interest" description="Disordered" evidence="13">
    <location>
        <begin position="200"/>
        <end position="229"/>
    </location>
</feature>
<evidence type="ECO:0000256" key="4">
    <source>
        <dbReference type="ARBA" id="ARBA00022679"/>
    </source>
</evidence>
<dbReference type="PANTHER" id="PTHR45977">
    <property type="entry name" value="TARGET OF ERK KINASE MPK-1"/>
    <property type="match status" value="1"/>
</dbReference>
<evidence type="ECO:0000256" key="11">
    <source>
        <dbReference type="ARBA" id="ARBA00023136"/>
    </source>
</evidence>
<comment type="caution">
    <text evidence="15">The sequence shown here is derived from an EMBL/GenBank/DDBJ whole genome shotgun (WGS) entry which is preliminary data.</text>
</comment>
<evidence type="ECO:0000256" key="12">
    <source>
        <dbReference type="PROSITE-ProRule" id="PRU00175"/>
    </source>
</evidence>
<keyword evidence="9" id="KW-0862">Zinc</keyword>
<evidence type="ECO:0000256" key="5">
    <source>
        <dbReference type="ARBA" id="ARBA00022692"/>
    </source>
</evidence>
<evidence type="ECO:0000256" key="10">
    <source>
        <dbReference type="ARBA" id="ARBA00022989"/>
    </source>
</evidence>
<comment type="catalytic activity">
    <reaction evidence="1">
        <text>S-ubiquitinyl-[E2 ubiquitin-conjugating enzyme]-L-cysteine + [acceptor protein]-L-lysine = [E2 ubiquitin-conjugating enzyme]-L-cysteine + N(6)-ubiquitinyl-[acceptor protein]-L-lysine.</text>
        <dbReference type="EC" id="2.3.2.27"/>
    </reaction>
</comment>
<evidence type="ECO:0000256" key="8">
    <source>
        <dbReference type="ARBA" id="ARBA00022786"/>
    </source>
</evidence>
<evidence type="ECO:0000256" key="7">
    <source>
        <dbReference type="ARBA" id="ARBA00022771"/>
    </source>
</evidence>
<dbReference type="GO" id="GO:0016567">
    <property type="term" value="P:protein ubiquitination"/>
    <property type="evidence" value="ECO:0007669"/>
    <property type="project" value="TreeGrafter"/>
</dbReference>
<feature type="region of interest" description="Disordered" evidence="13">
    <location>
        <begin position="45"/>
        <end position="79"/>
    </location>
</feature>
<evidence type="ECO:0000259" key="14">
    <source>
        <dbReference type="PROSITE" id="PS50089"/>
    </source>
</evidence>
<keyword evidence="4" id="KW-0808">Transferase</keyword>
<evidence type="ECO:0000313" key="15">
    <source>
        <dbReference type="EMBL" id="KAJ1915374.1"/>
    </source>
</evidence>
<accession>A0A9W7ZXR3</accession>
<feature type="compositionally biased region" description="Acidic residues" evidence="13">
    <location>
        <begin position="109"/>
        <end position="123"/>
    </location>
</feature>
<evidence type="ECO:0000256" key="3">
    <source>
        <dbReference type="ARBA" id="ARBA00012483"/>
    </source>
</evidence>
<dbReference type="EC" id="2.3.2.27" evidence="3"/>
<evidence type="ECO:0000256" key="1">
    <source>
        <dbReference type="ARBA" id="ARBA00000900"/>
    </source>
</evidence>
<keyword evidence="6" id="KW-0479">Metal-binding</keyword>
<name>A0A9W7ZXR3_9FUNG</name>
<evidence type="ECO:0000256" key="6">
    <source>
        <dbReference type="ARBA" id="ARBA00022723"/>
    </source>
</evidence>
<gene>
    <name evidence="15" type="ORF">H4219_004359</name>
</gene>
<dbReference type="InterPro" id="IPR013083">
    <property type="entry name" value="Znf_RING/FYVE/PHD"/>
</dbReference>
<evidence type="ECO:0000313" key="16">
    <source>
        <dbReference type="Proteomes" id="UP001150538"/>
    </source>
</evidence>
<feature type="region of interest" description="Disordered" evidence="13">
    <location>
        <begin position="99"/>
        <end position="136"/>
    </location>
</feature>
<dbReference type="AlphaFoldDB" id="A0A9W7ZXR3"/>
<dbReference type="GO" id="GO:0061630">
    <property type="term" value="F:ubiquitin protein ligase activity"/>
    <property type="evidence" value="ECO:0007669"/>
    <property type="project" value="UniProtKB-EC"/>
</dbReference>
<keyword evidence="8" id="KW-0833">Ubl conjugation pathway</keyword>
<sequence>MKIIAHRSTTTASATLAKPIYRLRPYDLTLLPTYPYRPCKNTEKSYDLATKQSTKQPNGGAGSCDDKESTSTTTAASDKDSDDNIALCRLIPKNNTTAGSSCNNKGGDDDGDGDGDDDDDDDKSQEPGKNISTTESENQNEVMCSICLDIINPSTLIRQLPCCHFFHRRCIDQALTSLSATCPLCKFDVYSYLYPPISEPDRAKGPSPERSQLGQCGRQYTADGQIPNTDTQALYYTATPSPRRPNAAFVRNNSV</sequence>
<dbReference type="InterPro" id="IPR001841">
    <property type="entry name" value="Znf_RING"/>
</dbReference>
<dbReference type="PROSITE" id="PS50089">
    <property type="entry name" value="ZF_RING_2"/>
    <property type="match status" value="1"/>
</dbReference>
<dbReference type="GO" id="GO:0016020">
    <property type="term" value="C:membrane"/>
    <property type="evidence" value="ECO:0007669"/>
    <property type="project" value="UniProtKB-SubCell"/>
</dbReference>
<keyword evidence="16" id="KW-1185">Reference proteome</keyword>
<dbReference type="EMBL" id="JANBPU010000149">
    <property type="protein sequence ID" value="KAJ1915374.1"/>
    <property type="molecule type" value="Genomic_DNA"/>
</dbReference>
<organism evidence="15 16">
    <name type="scientific">Mycoemilia scoparia</name>
    <dbReference type="NCBI Taxonomy" id="417184"/>
    <lineage>
        <taxon>Eukaryota</taxon>
        <taxon>Fungi</taxon>
        <taxon>Fungi incertae sedis</taxon>
        <taxon>Zoopagomycota</taxon>
        <taxon>Kickxellomycotina</taxon>
        <taxon>Kickxellomycetes</taxon>
        <taxon>Kickxellales</taxon>
        <taxon>Kickxellaceae</taxon>
        <taxon>Mycoemilia</taxon>
    </lineage>
</organism>
<dbReference type="OrthoDB" id="8062037at2759"/>
<keyword evidence="10" id="KW-1133">Transmembrane helix</keyword>
<dbReference type="SUPFAM" id="SSF57850">
    <property type="entry name" value="RING/U-box"/>
    <property type="match status" value="1"/>
</dbReference>
<protein>
    <recommendedName>
        <fullName evidence="3">RING-type E3 ubiquitin transferase</fullName>
        <ecNumber evidence="3">2.3.2.27</ecNumber>
    </recommendedName>
</protein>
<proteinExistence type="predicted"/>
<feature type="domain" description="RING-type" evidence="14">
    <location>
        <begin position="144"/>
        <end position="186"/>
    </location>
</feature>
<dbReference type="Proteomes" id="UP001150538">
    <property type="component" value="Unassembled WGS sequence"/>
</dbReference>
<dbReference type="SMART" id="SM00184">
    <property type="entry name" value="RING"/>
    <property type="match status" value="1"/>
</dbReference>
<keyword evidence="11" id="KW-0472">Membrane</keyword>
<dbReference type="PANTHER" id="PTHR45977:SF4">
    <property type="entry name" value="RING-TYPE DOMAIN-CONTAINING PROTEIN"/>
    <property type="match status" value="1"/>
</dbReference>
<keyword evidence="7 12" id="KW-0863">Zinc-finger</keyword>
<evidence type="ECO:0000256" key="2">
    <source>
        <dbReference type="ARBA" id="ARBA00004141"/>
    </source>
</evidence>
<keyword evidence="5" id="KW-0812">Transmembrane</keyword>
<dbReference type="Gene3D" id="3.30.40.10">
    <property type="entry name" value="Zinc/RING finger domain, C3HC4 (zinc finger)"/>
    <property type="match status" value="1"/>
</dbReference>
<evidence type="ECO:0000256" key="13">
    <source>
        <dbReference type="SAM" id="MobiDB-lite"/>
    </source>
</evidence>
<dbReference type="GO" id="GO:0008270">
    <property type="term" value="F:zinc ion binding"/>
    <property type="evidence" value="ECO:0007669"/>
    <property type="project" value="UniProtKB-KW"/>
</dbReference>
<dbReference type="Pfam" id="PF13639">
    <property type="entry name" value="zf-RING_2"/>
    <property type="match status" value="1"/>
</dbReference>